<dbReference type="Pfam" id="PF13537">
    <property type="entry name" value="GATase_7"/>
    <property type="match status" value="1"/>
</dbReference>
<evidence type="ECO:0000256" key="7">
    <source>
        <dbReference type="PIRSR" id="PIRSR001589-2"/>
    </source>
</evidence>
<dbReference type="EMBL" id="JAYKXP010000036">
    <property type="protein sequence ID" value="KAK7040724.1"/>
    <property type="molecule type" value="Genomic_DNA"/>
</dbReference>
<evidence type="ECO:0000256" key="5">
    <source>
        <dbReference type="PIRNR" id="PIRNR001589"/>
    </source>
</evidence>
<dbReference type="Gene3D" id="3.60.20.10">
    <property type="entry name" value="Glutamine Phosphoribosylpyrophosphate, subunit 1, domain 1"/>
    <property type="match status" value="1"/>
</dbReference>
<comment type="caution">
    <text evidence="10">The sequence shown here is derived from an EMBL/GenBank/DDBJ whole genome shotgun (WGS) entry which is preliminary data.</text>
</comment>
<reference evidence="10 11" key="1">
    <citation type="submission" date="2024-01" db="EMBL/GenBank/DDBJ databases">
        <title>A draft genome for a cacao thread blight-causing isolate of Paramarasmius palmivorus.</title>
        <authorList>
            <person name="Baruah I.K."/>
            <person name="Bukari Y."/>
            <person name="Amoako-Attah I."/>
            <person name="Meinhardt L.W."/>
            <person name="Bailey B.A."/>
            <person name="Cohen S.P."/>
        </authorList>
    </citation>
    <scope>NUCLEOTIDE SEQUENCE [LARGE SCALE GENOMIC DNA]</scope>
    <source>
        <strain evidence="10 11">GH-12</strain>
    </source>
</reference>
<name>A0AAW0CP30_9AGAR</name>
<dbReference type="CDD" id="cd00712">
    <property type="entry name" value="AsnB"/>
    <property type="match status" value="1"/>
</dbReference>
<dbReference type="NCBIfam" id="TIGR01536">
    <property type="entry name" value="asn_synth_AEB"/>
    <property type="match status" value="1"/>
</dbReference>
<evidence type="ECO:0000256" key="6">
    <source>
        <dbReference type="PIRSR" id="PIRSR001589-1"/>
    </source>
</evidence>
<organism evidence="10 11">
    <name type="scientific">Paramarasmius palmivorus</name>
    <dbReference type="NCBI Taxonomy" id="297713"/>
    <lineage>
        <taxon>Eukaryota</taxon>
        <taxon>Fungi</taxon>
        <taxon>Dikarya</taxon>
        <taxon>Basidiomycota</taxon>
        <taxon>Agaricomycotina</taxon>
        <taxon>Agaricomycetes</taxon>
        <taxon>Agaricomycetidae</taxon>
        <taxon>Agaricales</taxon>
        <taxon>Marasmiineae</taxon>
        <taxon>Marasmiaceae</taxon>
        <taxon>Paramarasmius</taxon>
    </lineage>
</organism>
<keyword evidence="11" id="KW-1185">Reference proteome</keyword>
<evidence type="ECO:0000313" key="11">
    <source>
        <dbReference type="Proteomes" id="UP001383192"/>
    </source>
</evidence>
<dbReference type="SUPFAM" id="SSF56235">
    <property type="entry name" value="N-terminal nucleophile aminohydrolases (Ntn hydrolases)"/>
    <property type="match status" value="1"/>
</dbReference>
<keyword evidence="6" id="KW-0061">Asparagine biosynthesis</keyword>
<comment type="similarity">
    <text evidence="1">Belongs to the asparagine synthetase family.</text>
</comment>
<feature type="binding site" evidence="7">
    <location>
        <position position="107"/>
    </location>
    <ligand>
        <name>L-glutamine</name>
        <dbReference type="ChEBI" id="CHEBI:58359"/>
    </ligand>
</feature>
<dbReference type="GO" id="GO:0005524">
    <property type="term" value="F:ATP binding"/>
    <property type="evidence" value="ECO:0007669"/>
    <property type="project" value="UniProtKB-KW"/>
</dbReference>
<sequence length="698" mass="77760">MCGISAVKSLFGGALAEDKSQLEAQLWASVQTMGHRGPDSSGIYVSKDSSLGFAHARLSIIDLEGGQQPLHDSTNTIHAIVNGEFYDYDDIRRDLESKRCVFHSAVDSELVIHLYQIYGQNFIHHLRGEFAFVLYDSRRQLLMAARDRFGIKPLYYTVTNGKLMLASEMKALQPLGWKPEWDVESISQSGEFVDHRTVFKGVYKLAPGHLLTCARNGHIEVRRYWDLEYPNASVEETRTLDEMIDGVRQRVIDAVRVRLRSDVPLGVYLSGGIDSASAAGIASHLLKEKDPDAKLMTFTLAFPGRKEHDEGPVAQRMAESIGASIHMVAPTEEDLVQQFPKAVYHCEQPMMSFHGTGKMILSNYVHDRGYKVILSGEGSDEVFGGYYFFMPDFLCTGDPAARNLGIPLPGDGERLLALKKFAASGLRQDHLSLERIPMETGSLGRELLGGIRTHGMVAITGLSDSAFTPLVHEHITHADRLVLAAEGISPDVRRKIYSGQWHPLNSASYTMAKTGLTNMLLNTFGDRPEMANSIEGRTPFLDHHLVEYVNTIPPSVKIMPSLQQVNGISGINGHSPEIRNFTFTEKWVLREAVKPFVTDEIYRRAKVQYNSPIAPPTRESMAGGLSPLQLMLKARLTKEAVEQLGWGRWEYVEGVLNEYLEAPECPADGGLDRRARILLAILSFVIIQERFQVPAWAP</sequence>
<protein>
    <recommendedName>
        <fullName evidence="9">Glutamine amidotransferase type-2 domain-containing protein</fullName>
    </recommendedName>
</protein>
<feature type="binding site" evidence="7">
    <location>
        <begin position="375"/>
        <end position="376"/>
    </location>
    <ligand>
        <name>ATP</name>
        <dbReference type="ChEBI" id="CHEBI:30616"/>
    </ligand>
</feature>
<keyword evidence="4 6" id="KW-0315">Glutamine amidotransferase</keyword>
<evidence type="ECO:0000256" key="2">
    <source>
        <dbReference type="ARBA" id="ARBA00022741"/>
    </source>
</evidence>
<feature type="domain" description="Glutamine amidotransferase type-2" evidence="9">
    <location>
        <begin position="2"/>
        <end position="216"/>
    </location>
</feature>
<evidence type="ECO:0000259" key="9">
    <source>
        <dbReference type="PROSITE" id="PS51278"/>
    </source>
</evidence>
<evidence type="ECO:0000313" key="10">
    <source>
        <dbReference type="EMBL" id="KAK7040724.1"/>
    </source>
</evidence>
<dbReference type="GO" id="GO:0004066">
    <property type="term" value="F:asparagine synthase (glutamine-hydrolyzing) activity"/>
    <property type="evidence" value="ECO:0007669"/>
    <property type="project" value="InterPro"/>
</dbReference>
<dbReference type="Pfam" id="PF00733">
    <property type="entry name" value="Asn_synthase"/>
    <property type="match status" value="1"/>
</dbReference>
<dbReference type="PIRSF" id="PIRSF001589">
    <property type="entry name" value="Asn_synthetase_glu-h"/>
    <property type="match status" value="1"/>
</dbReference>
<dbReference type="InterPro" id="IPR001962">
    <property type="entry name" value="Asn_synthase"/>
</dbReference>
<dbReference type="InterPro" id="IPR029055">
    <property type="entry name" value="Ntn_hydrolases_N"/>
</dbReference>
<dbReference type="AlphaFoldDB" id="A0AAW0CP30"/>
<dbReference type="InterPro" id="IPR006426">
    <property type="entry name" value="Asn_synth_AEB"/>
</dbReference>
<dbReference type="GO" id="GO:0006529">
    <property type="term" value="P:asparagine biosynthetic process"/>
    <property type="evidence" value="ECO:0007669"/>
    <property type="project" value="UniProtKB-KW"/>
</dbReference>
<dbReference type="PROSITE" id="PS51278">
    <property type="entry name" value="GATASE_TYPE_2"/>
    <property type="match status" value="1"/>
</dbReference>
<dbReference type="CDD" id="cd01991">
    <property type="entry name" value="Asn_synthase_B_C"/>
    <property type="match status" value="1"/>
</dbReference>
<feature type="site" description="Important for beta-aspartyl-AMP intermediate formation" evidence="8">
    <location>
        <position position="377"/>
    </location>
</feature>
<proteinExistence type="inferred from homology"/>
<evidence type="ECO:0000256" key="4">
    <source>
        <dbReference type="ARBA" id="ARBA00022962"/>
    </source>
</evidence>
<dbReference type="Proteomes" id="UP001383192">
    <property type="component" value="Unassembled WGS sequence"/>
</dbReference>
<dbReference type="GO" id="GO:0005829">
    <property type="term" value="C:cytosol"/>
    <property type="evidence" value="ECO:0007669"/>
    <property type="project" value="TreeGrafter"/>
</dbReference>
<gene>
    <name evidence="10" type="ORF">VNI00_009630</name>
</gene>
<accession>A0AAW0CP30</accession>
<dbReference type="InterPro" id="IPR017932">
    <property type="entry name" value="GATase_2_dom"/>
</dbReference>
<dbReference type="PANTHER" id="PTHR43284:SF1">
    <property type="entry name" value="ASPARAGINE SYNTHETASE"/>
    <property type="match status" value="1"/>
</dbReference>
<dbReference type="InterPro" id="IPR051786">
    <property type="entry name" value="ASN_synthetase/amidase"/>
</dbReference>
<keyword evidence="3 5" id="KW-0067">ATP-binding</keyword>
<evidence type="ECO:0000256" key="3">
    <source>
        <dbReference type="ARBA" id="ARBA00022840"/>
    </source>
</evidence>
<dbReference type="Gene3D" id="3.40.50.620">
    <property type="entry name" value="HUPs"/>
    <property type="match status" value="1"/>
</dbReference>
<evidence type="ECO:0000256" key="1">
    <source>
        <dbReference type="ARBA" id="ARBA00005752"/>
    </source>
</evidence>
<keyword evidence="2 5" id="KW-0547">Nucleotide-binding</keyword>
<dbReference type="InterPro" id="IPR014729">
    <property type="entry name" value="Rossmann-like_a/b/a_fold"/>
</dbReference>
<dbReference type="InterPro" id="IPR033738">
    <property type="entry name" value="AsnB_N"/>
</dbReference>
<feature type="active site" description="For GATase activity" evidence="6">
    <location>
        <position position="2"/>
    </location>
</feature>
<keyword evidence="6" id="KW-0028">Amino-acid biosynthesis</keyword>
<dbReference type="SUPFAM" id="SSF52402">
    <property type="entry name" value="Adenine nucleotide alpha hydrolases-like"/>
    <property type="match status" value="1"/>
</dbReference>
<dbReference type="PANTHER" id="PTHR43284">
    <property type="entry name" value="ASPARAGINE SYNTHETASE (GLUTAMINE-HYDROLYZING)"/>
    <property type="match status" value="1"/>
</dbReference>
<evidence type="ECO:0000256" key="8">
    <source>
        <dbReference type="PIRSR" id="PIRSR001589-3"/>
    </source>
</evidence>